<sequence length="369" mass="41616">MSNSRVVDYFYVCGLDETVGLEPFERDVTSATAVQTSPFYIPYKSRVLQYFPDHVPRCSFDSESTALVTMPNGIRLLAESCVDFRQTVVPQRHTFIITREDGNKVYGMSLLFHVQVLSDNILDSVSTYQTNNVVTDDNACPKSIYRRGADLLLTTRAIGILSRYPFVYGLFGWLEDIWSSMFLTSNRLSTNVEAIIYDLLYKTTLPDPGAYVVFRGPFRNHYGYLPDYYRLMLIAECITCLLLPFAWPHVYAPILPLSLAHFVDAPVPYIMGIMCDNDGGSLYANTAPFSPEFSPTEQRMKEPYIRGSSCSEIRPHAVELASEANVCYVYIDEGRVITADEVPQFPNAESVKESLIQLLRITASLNPGE</sequence>
<dbReference type="AlphaFoldDB" id="A0A504YZI6"/>
<proteinExistence type="predicted"/>
<dbReference type="STRING" id="46835.A0A504YZI6"/>
<organism evidence="2 3">
    <name type="scientific">Fasciola gigantica</name>
    <name type="common">Giant liver fluke</name>
    <dbReference type="NCBI Taxonomy" id="46835"/>
    <lineage>
        <taxon>Eukaryota</taxon>
        <taxon>Metazoa</taxon>
        <taxon>Spiralia</taxon>
        <taxon>Lophotrochozoa</taxon>
        <taxon>Platyhelminthes</taxon>
        <taxon>Trematoda</taxon>
        <taxon>Digenea</taxon>
        <taxon>Plagiorchiida</taxon>
        <taxon>Echinostomata</taxon>
        <taxon>Echinostomatoidea</taxon>
        <taxon>Fasciolidae</taxon>
        <taxon>Fasciola</taxon>
    </lineage>
</organism>
<feature type="domain" description="UDENN" evidence="1">
    <location>
        <begin position="29"/>
        <end position="369"/>
    </location>
</feature>
<dbReference type="SMART" id="SM00799">
    <property type="entry name" value="DENN"/>
    <property type="match status" value="1"/>
</dbReference>
<dbReference type="InterPro" id="IPR001194">
    <property type="entry name" value="cDENN_dom"/>
</dbReference>
<dbReference type="GO" id="GO:0031267">
    <property type="term" value="F:small GTPase binding"/>
    <property type="evidence" value="ECO:0007669"/>
    <property type="project" value="InterPro"/>
</dbReference>
<dbReference type="InterPro" id="IPR005113">
    <property type="entry name" value="uDENN_dom"/>
</dbReference>
<evidence type="ECO:0000313" key="3">
    <source>
        <dbReference type="Proteomes" id="UP000316759"/>
    </source>
</evidence>
<accession>A0A504YZI6</accession>
<dbReference type="PANTHER" id="PTHR46070">
    <property type="entry name" value="PINSTRIPE, ISOFORM A"/>
    <property type="match status" value="1"/>
</dbReference>
<dbReference type="SMART" id="SM00800">
    <property type="entry name" value="uDENN"/>
    <property type="match status" value="1"/>
</dbReference>
<protein>
    <recommendedName>
        <fullName evidence="1">UDENN domain-containing protein</fullName>
    </recommendedName>
</protein>
<reference evidence="2 3" key="1">
    <citation type="submission" date="2019-04" db="EMBL/GenBank/DDBJ databases">
        <title>Annotation for the trematode Fasciola gigantica.</title>
        <authorList>
            <person name="Choi Y.-J."/>
        </authorList>
    </citation>
    <scope>NUCLEOTIDE SEQUENCE [LARGE SCALE GENOMIC DNA]</scope>
    <source>
        <strain evidence="2">Uganda_cow_1</strain>
    </source>
</reference>
<dbReference type="InterPro" id="IPR043153">
    <property type="entry name" value="DENN_C"/>
</dbReference>
<dbReference type="EMBL" id="SUNJ01000816">
    <property type="protein sequence ID" value="TPP67322.1"/>
    <property type="molecule type" value="Genomic_DNA"/>
</dbReference>
<evidence type="ECO:0000313" key="2">
    <source>
        <dbReference type="EMBL" id="TPP67322.1"/>
    </source>
</evidence>
<dbReference type="InterPro" id="IPR047278">
    <property type="entry name" value="DEN5A/B"/>
</dbReference>
<dbReference type="OrthoDB" id="6019893at2759"/>
<dbReference type="Gene3D" id="3.40.50.11500">
    <property type="match status" value="1"/>
</dbReference>
<dbReference type="Proteomes" id="UP000316759">
    <property type="component" value="Unassembled WGS sequence"/>
</dbReference>
<keyword evidence="3" id="KW-1185">Reference proteome</keyword>
<dbReference type="PANTHER" id="PTHR46070:SF1">
    <property type="entry name" value="PINSTRIPE, ISOFORM A"/>
    <property type="match status" value="1"/>
</dbReference>
<name>A0A504YZI6_FASGI</name>
<gene>
    <name evidence="2" type="ORF">FGIG_07290</name>
</gene>
<dbReference type="InterPro" id="IPR037516">
    <property type="entry name" value="Tripartite_DENN"/>
</dbReference>
<dbReference type="Pfam" id="PF02141">
    <property type="entry name" value="DENN"/>
    <property type="match status" value="1"/>
</dbReference>
<dbReference type="Pfam" id="PF03456">
    <property type="entry name" value="uDENN"/>
    <property type="match status" value="1"/>
</dbReference>
<comment type="caution">
    <text evidence="2">The sequence shown here is derived from an EMBL/GenBank/DDBJ whole genome shotgun (WGS) entry which is preliminary data.</text>
</comment>
<dbReference type="GO" id="GO:0005085">
    <property type="term" value="F:guanyl-nucleotide exchange factor activity"/>
    <property type="evidence" value="ECO:0007669"/>
    <property type="project" value="InterPro"/>
</dbReference>
<evidence type="ECO:0000259" key="1">
    <source>
        <dbReference type="PROSITE" id="PS50211"/>
    </source>
</evidence>
<dbReference type="PROSITE" id="PS50211">
    <property type="entry name" value="DENN"/>
    <property type="match status" value="1"/>
</dbReference>